<feature type="domain" description="Pyrroline-5-carboxylate reductase catalytic N-terminal" evidence="7">
    <location>
        <begin position="2"/>
        <end position="93"/>
    </location>
</feature>
<dbReference type="GO" id="GO:0004735">
    <property type="term" value="F:pyrroline-5-carboxylate reductase activity"/>
    <property type="evidence" value="ECO:0007669"/>
    <property type="project" value="UniProtKB-UniRule"/>
</dbReference>
<comment type="catalytic activity">
    <reaction evidence="4">
        <text>L-proline + NAD(+) = (S)-1-pyrroline-5-carboxylate + NADH + 2 H(+)</text>
        <dbReference type="Rhea" id="RHEA:14105"/>
        <dbReference type="ChEBI" id="CHEBI:15378"/>
        <dbReference type="ChEBI" id="CHEBI:17388"/>
        <dbReference type="ChEBI" id="CHEBI:57540"/>
        <dbReference type="ChEBI" id="CHEBI:57945"/>
        <dbReference type="ChEBI" id="CHEBI:60039"/>
        <dbReference type="EC" id="1.5.1.2"/>
    </reaction>
</comment>
<dbReference type="InterPro" id="IPR000304">
    <property type="entry name" value="Pyrroline-COOH_reductase"/>
</dbReference>
<keyword evidence="2 4" id="KW-0521">NADP</keyword>
<dbReference type="PANTHER" id="PTHR11645:SF0">
    <property type="entry name" value="PYRROLINE-5-CARBOXYLATE REDUCTASE 3"/>
    <property type="match status" value="1"/>
</dbReference>
<organism evidence="9 10">
    <name type="scientific">Segatella hominis</name>
    <dbReference type="NCBI Taxonomy" id="2518605"/>
    <lineage>
        <taxon>Bacteria</taxon>
        <taxon>Pseudomonadati</taxon>
        <taxon>Bacteroidota</taxon>
        <taxon>Bacteroidia</taxon>
        <taxon>Bacteroidales</taxon>
        <taxon>Prevotellaceae</taxon>
        <taxon>Segatella</taxon>
    </lineage>
</organism>
<dbReference type="EMBL" id="SGVY01000024">
    <property type="protein sequence ID" value="TFH79656.1"/>
    <property type="molecule type" value="Genomic_DNA"/>
</dbReference>
<comment type="pathway">
    <text evidence="4">Amino-acid biosynthesis; L-proline biosynthesis; L-proline from L-glutamate 5-semialdehyde: step 1/1.</text>
</comment>
<dbReference type="InterPro" id="IPR008927">
    <property type="entry name" value="6-PGluconate_DH-like_C_sf"/>
</dbReference>
<evidence type="ECO:0000313" key="9">
    <source>
        <dbReference type="EMBL" id="TFH79656.1"/>
    </source>
</evidence>
<evidence type="ECO:0000259" key="8">
    <source>
        <dbReference type="Pfam" id="PF14748"/>
    </source>
</evidence>
<protein>
    <recommendedName>
        <fullName evidence="4 5">Pyrroline-5-carboxylate reductase</fullName>
        <shortName evidence="4">P5C reductase</shortName>
        <shortName evidence="4">P5CR</shortName>
        <ecNumber evidence="4 5">1.5.1.2</ecNumber>
    </recommendedName>
    <alternativeName>
        <fullName evidence="4">PCA reductase</fullName>
    </alternativeName>
</protein>
<evidence type="ECO:0000256" key="6">
    <source>
        <dbReference type="PIRSR" id="PIRSR000193-1"/>
    </source>
</evidence>
<dbReference type="OrthoDB" id="9805754at2"/>
<dbReference type="Proteomes" id="UP000297872">
    <property type="component" value="Unassembled WGS sequence"/>
</dbReference>
<dbReference type="InterPro" id="IPR029036">
    <property type="entry name" value="P5CR_dimer"/>
</dbReference>
<accession>A0A4Y8VF52</accession>
<dbReference type="PANTHER" id="PTHR11645">
    <property type="entry name" value="PYRROLINE-5-CARBOXYLATE REDUCTASE"/>
    <property type="match status" value="1"/>
</dbReference>
<keyword evidence="3 4" id="KW-0560">Oxidoreductase</keyword>
<comment type="caution">
    <text evidence="9">The sequence shown here is derived from an EMBL/GenBank/DDBJ whole genome shotgun (WGS) entry which is preliminary data.</text>
</comment>
<dbReference type="FunFam" id="1.10.3730.10:FF:000001">
    <property type="entry name" value="Pyrroline-5-carboxylate reductase"/>
    <property type="match status" value="1"/>
</dbReference>
<feature type="binding site" evidence="6">
    <location>
        <position position="54"/>
    </location>
    <ligand>
        <name>NADPH</name>
        <dbReference type="ChEBI" id="CHEBI:57783"/>
    </ligand>
</feature>
<dbReference type="HAMAP" id="MF_01925">
    <property type="entry name" value="P5C_reductase"/>
    <property type="match status" value="1"/>
</dbReference>
<feature type="domain" description="Pyrroline-5-carboxylate reductase dimerisation" evidence="8">
    <location>
        <begin position="162"/>
        <end position="257"/>
    </location>
</feature>
<dbReference type="InterPro" id="IPR036291">
    <property type="entry name" value="NAD(P)-bd_dom_sf"/>
</dbReference>
<sequence length="260" mass="27614">MKITIIGAGAMGGAMAEGLLKSENFTPSDITVSDHNQPVLDHFASEGASVTLDNQLACHGADIVCVVVKPWCVEKTLKGIKDVLDYKSQKLVVVAAGVPSANIKEWLDKDGSTPTFFLVMPNIAIAYKQSMTFITPIDASATESKQITDIFDELGESLIMEERLFPAATAMSCAIAYAMRYVRANVEGGVEMGFKAKDAQKIVLQTVKGAVELLQETGEHPEAAIDKVTTPGGCTIKGLNTMEQGGFTSAVINGLLAGKK</sequence>
<dbReference type="GO" id="GO:0005737">
    <property type="term" value="C:cytoplasm"/>
    <property type="evidence" value="ECO:0007669"/>
    <property type="project" value="UniProtKB-SubCell"/>
</dbReference>
<dbReference type="GeneID" id="302995580"/>
<evidence type="ECO:0000313" key="10">
    <source>
        <dbReference type="Proteomes" id="UP000297872"/>
    </source>
</evidence>
<dbReference type="Pfam" id="PF03807">
    <property type="entry name" value="F420_oxidored"/>
    <property type="match status" value="1"/>
</dbReference>
<dbReference type="AlphaFoldDB" id="A0A4Y8VF52"/>
<dbReference type="SUPFAM" id="SSF51735">
    <property type="entry name" value="NAD(P)-binding Rossmann-fold domains"/>
    <property type="match status" value="1"/>
</dbReference>
<comment type="catalytic activity">
    <reaction evidence="4">
        <text>L-proline + NADP(+) = (S)-1-pyrroline-5-carboxylate + NADPH + 2 H(+)</text>
        <dbReference type="Rhea" id="RHEA:14109"/>
        <dbReference type="ChEBI" id="CHEBI:15378"/>
        <dbReference type="ChEBI" id="CHEBI:17388"/>
        <dbReference type="ChEBI" id="CHEBI:57783"/>
        <dbReference type="ChEBI" id="CHEBI:58349"/>
        <dbReference type="ChEBI" id="CHEBI:60039"/>
        <dbReference type="EC" id="1.5.1.2"/>
    </reaction>
</comment>
<gene>
    <name evidence="4 9" type="primary">proC</name>
    <name evidence="9" type="ORF">EXN75_09815</name>
</gene>
<dbReference type="PIRSF" id="PIRSF000193">
    <property type="entry name" value="Pyrrol-5-carb_rd"/>
    <property type="match status" value="1"/>
</dbReference>
<keyword evidence="10" id="KW-1185">Reference proteome</keyword>
<evidence type="ECO:0000256" key="1">
    <source>
        <dbReference type="ARBA" id="ARBA00005525"/>
    </source>
</evidence>
<dbReference type="Pfam" id="PF14748">
    <property type="entry name" value="P5CR_dimer"/>
    <property type="match status" value="1"/>
</dbReference>
<proteinExistence type="inferred from homology"/>
<dbReference type="UniPathway" id="UPA00098">
    <property type="reaction ID" value="UER00361"/>
</dbReference>
<evidence type="ECO:0000256" key="5">
    <source>
        <dbReference type="NCBIfam" id="TIGR00112"/>
    </source>
</evidence>
<name>A0A4Y8VF52_9BACT</name>
<evidence type="ECO:0000256" key="2">
    <source>
        <dbReference type="ARBA" id="ARBA00022857"/>
    </source>
</evidence>
<keyword evidence="4" id="KW-0028">Amino-acid biosynthesis</keyword>
<keyword evidence="4" id="KW-0641">Proline biosynthesis</keyword>
<dbReference type="InterPro" id="IPR028939">
    <property type="entry name" value="P5C_Rdtase_cat_N"/>
</dbReference>
<keyword evidence="4" id="KW-0963">Cytoplasm</keyword>
<evidence type="ECO:0000259" key="7">
    <source>
        <dbReference type="Pfam" id="PF03807"/>
    </source>
</evidence>
<dbReference type="Gene3D" id="1.10.3730.10">
    <property type="entry name" value="ProC C-terminal domain-like"/>
    <property type="match status" value="1"/>
</dbReference>
<comment type="function">
    <text evidence="4">Catalyzes the reduction of 1-pyrroline-5-carboxylate (PCA) to L-proline.</text>
</comment>
<evidence type="ECO:0000256" key="4">
    <source>
        <dbReference type="HAMAP-Rule" id="MF_01925"/>
    </source>
</evidence>
<comment type="similarity">
    <text evidence="1 4">Belongs to the pyrroline-5-carboxylate reductase family.</text>
</comment>
<dbReference type="RefSeq" id="WP_134843665.1">
    <property type="nucleotide sequence ID" value="NZ_CP137559.1"/>
</dbReference>
<feature type="binding site" evidence="6">
    <location>
        <begin position="6"/>
        <end position="11"/>
    </location>
    <ligand>
        <name>NADP(+)</name>
        <dbReference type="ChEBI" id="CHEBI:58349"/>
    </ligand>
</feature>
<dbReference type="Gene3D" id="3.40.50.720">
    <property type="entry name" value="NAD(P)-binding Rossmann-like Domain"/>
    <property type="match status" value="1"/>
</dbReference>
<dbReference type="NCBIfam" id="TIGR00112">
    <property type="entry name" value="proC"/>
    <property type="match status" value="1"/>
</dbReference>
<dbReference type="EC" id="1.5.1.2" evidence="4 5"/>
<dbReference type="GO" id="GO:0055129">
    <property type="term" value="P:L-proline biosynthetic process"/>
    <property type="evidence" value="ECO:0007669"/>
    <property type="project" value="UniProtKB-UniRule"/>
</dbReference>
<evidence type="ECO:0000256" key="3">
    <source>
        <dbReference type="ARBA" id="ARBA00023002"/>
    </source>
</evidence>
<dbReference type="SUPFAM" id="SSF48179">
    <property type="entry name" value="6-phosphogluconate dehydrogenase C-terminal domain-like"/>
    <property type="match status" value="1"/>
</dbReference>
<comment type="subcellular location">
    <subcellularLocation>
        <location evidence="4">Cytoplasm</location>
    </subcellularLocation>
</comment>
<reference evidence="9 10" key="1">
    <citation type="submission" date="2019-02" db="EMBL/GenBank/DDBJ databases">
        <title>Draft Genome Sequence of the Prevotella sp. BCRC 81118, Isolated from Human Feces.</title>
        <authorList>
            <person name="Huang C.-H."/>
        </authorList>
    </citation>
    <scope>NUCLEOTIDE SEQUENCE [LARGE SCALE GENOMIC DNA]</scope>
    <source>
        <strain evidence="9 10">BCRC 81118</strain>
    </source>
</reference>